<keyword evidence="4" id="KW-1185">Reference proteome</keyword>
<dbReference type="EMBL" id="CM000641">
    <property type="protein sequence ID" value="EED93261.1"/>
    <property type="molecule type" value="Genomic_DNA"/>
</dbReference>
<dbReference type="InParanoid" id="B8BZ01"/>
<keyword evidence="2" id="KW-1133">Transmembrane helix</keyword>
<proteinExistence type="predicted"/>
<dbReference type="GeneID" id="7452652"/>
<reference evidence="3 4" key="1">
    <citation type="journal article" date="2004" name="Science">
        <title>The genome of the diatom Thalassiosira pseudonana: ecology, evolution, and metabolism.</title>
        <authorList>
            <person name="Armbrust E.V."/>
            <person name="Berges J.A."/>
            <person name="Bowler C."/>
            <person name="Green B.R."/>
            <person name="Martinez D."/>
            <person name="Putnam N.H."/>
            <person name="Zhou S."/>
            <person name="Allen A.E."/>
            <person name="Apt K.E."/>
            <person name="Bechner M."/>
            <person name="Brzezinski M.A."/>
            <person name="Chaal B.K."/>
            <person name="Chiovitti A."/>
            <person name="Davis A.K."/>
            <person name="Demarest M.S."/>
            <person name="Detter J.C."/>
            <person name="Glavina T."/>
            <person name="Goodstein D."/>
            <person name="Hadi M.Z."/>
            <person name="Hellsten U."/>
            <person name="Hildebrand M."/>
            <person name="Jenkins B.D."/>
            <person name="Jurka J."/>
            <person name="Kapitonov V.V."/>
            <person name="Kroger N."/>
            <person name="Lau W.W."/>
            <person name="Lane T.W."/>
            <person name="Larimer F.W."/>
            <person name="Lippmeier J.C."/>
            <person name="Lucas S."/>
            <person name="Medina M."/>
            <person name="Montsant A."/>
            <person name="Obornik M."/>
            <person name="Parker M.S."/>
            <person name="Palenik B."/>
            <person name="Pazour G.J."/>
            <person name="Richardson P.M."/>
            <person name="Rynearson T.A."/>
            <person name="Saito M.A."/>
            <person name="Schwartz D.C."/>
            <person name="Thamatrakoln K."/>
            <person name="Valentin K."/>
            <person name="Vardi A."/>
            <person name="Wilkerson F.P."/>
            <person name="Rokhsar D.S."/>
        </authorList>
    </citation>
    <scope>NUCLEOTIDE SEQUENCE [LARGE SCALE GENOMIC DNA]</scope>
    <source>
        <strain evidence="3 4">CCMP1335</strain>
    </source>
</reference>
<keyword evidence="2" id="KW-0812">Transmembrane</keyword>
<dbReference type="OMA" id="GRIWRWE"/>
<dbReference type="eggNOG" id="ENOG502SPKY">
    <property type="taxonomic scope" value="Eukaryota"/>
</dbReference>
<name>B8BZ01_THAPS</name>
<keyword evidence="2" id="KW-0472">Membrane</keyword>
<dbReference type="PaxDb" id="35128-Thaps4338"/>
<feature type="region of interest" description="Disordered" evidence="1">
    <location>
        <begin position="1"/>
        <end position="45"/>
    </location>
</feature>
<dbReference type="AlphaFoldDB" id="B8BZ01"/>
<feature type="transmembrane region" description="Helical" evidence="2">
    <location>
        <begin position="63"/>
        <end position="79"/>
    </location>
</feature>
<evidence type="ECO:0000256" key="2">
    <source>
        <dbReference type="SAM" id="Phobius"/>
    </source>
</evidence>
<protein>
    <submittedName>
        <fullName evidence="3">Uncharacterized protein</fullName>
    </submittedName>
</protein>
<dbReference type="SUPFAM" id="SSF63829">
    <property type="entry name" value="Calcium-dependent phosphotriesterase"/>
    <property type="match status" value="1"/>
</dbReference>
<dbReference type="RefSeq" id="XP_002289724.1">
    <property type="nucleotide sequence ID" value="XM_002289688.1"/>
</dbReference>
<reference evidence="3 4" key="2">
    <citation type="journal article" date="2008" name="Nature">
        <title>The Phaeodactylum genome reveals the evolutionary history of diatom genomes.</title>
        <authorList>
            <person name="Bowler C."/>
            <person name="Allen A.E."/>
            <person name="Badger J.H."/>
            <person name="Grimwood J."/>
            <person name="Jabbari K."/>
            <person name="Kuo A."/>
            <person name="Maheswari U."/>
            <person name="Martens C."/>
            <person name="Maumus F."/>
            <person name="Otillar R.P."/>
            <person name="Rayko E."/>
            <person name="Salamov A."/>
            <person name="Vandepoele K."/>
            <person name="Beszteri B."/>
            <person name="Gruber A."/>
            <person name="Heijde M."/>
            <person name="Katinka M."/>
            <person name="Mock T."/>
            <person name="Valentin K."/>
            <person name="Verret F."/>
            <person name="Berges J.A."/>
            <person name="Brownlee C."/>
            <person name="Cadoret J.P."/>
            <person name="Chiovitti A."/>
            <person name="Choi C.J."/>
            <person name="Coesel S."/>
            <person name="De Martino A."/>
            <person name="Detter J.C."/>
            <person name="Durkin C."/>
            <person name="Falciatore A."/>
            <person name="Fournet J."/>
            <person name="Haruta M."/>
            <person name="Huysman M.J."/>
            <person name="Jenkins B.D."/>
            <person name="Jiroutova K."/>
            <person name="Jorgensen R.E."/>
            <person name="Joubert Y."/>
            <person name="Kaplan A."/>
            <person name="Kroger N."/>
            <person name="Kroth P.G."/>
            <person name="La Roche J."/>
            <person name="Lindquist E."/>
            <person name="Lommer M."/>
            <person name="Martin-Jezequel V."/>
            <person name="Lopez P.J."/>
            <person name="Lucas S."/>
            <person name="Mangogna M."/>
            <person name="McGinnis K."/>
            <person name="Medlin L.K."/>
            <person name="Montsant A."/>
            <person name="Oudot-Le Secq M.P."/>
            <person name="Napoli C."/>
            <person name="Obornik M."/>
            <person name="Parker M.S."/>
            <person name="Petit J.L."/>
            <person name="Porcel B.M."/>
            <person name="Poulsen N."/>
            <person name="Robison M."/>
            <person name="Rychlewski L."/>
            <person name="Rynearson T.A."/>
            <person name="Schmutz J."/>
            <person name="Shapiro H."/>
            <person name="Siaut M."/>
            <person name="Stanley M."/>
            <person name="Sussman M.R."/>
            <person name="Taylor A.R."/>
            <person name="Vardi A."/>
            <person name="von Dassow P."/>
            <person name="Vyverman W."/>
            <person name="Willis A."/>
            <person name="Wyrwicz L.S."/>
            <person name="Rokhsar D.S."/>
            <person name="Weissenbach J."/>
            <person name="Armbrust E.V."/>
            <person name="Green B.R."/>
            <person name="Van de Peer Y."/>
            <person name="Grigoriev I.V."/>
        </authorList>
    </citation>
    <scope>NUCLEOTIDE SEQUENCE [LARGE SCALE GENOMIC DNA]</scope>
    <source>
        <strain evidence="3 4">CCMP1335</strain>
    </source>
</reference>
<evidence type="ECO:0000256" key="1">
    <source>
        <dbReference type="SAM" id="MobiDB-lite"/>
    </source>
</evidence>
<feature type="compositionally biased region" description="Polar residues" evidence="1">
    <location>
        <begin position="14"/>
        <end position="34"/>
    </location>
</feature>
<dbReference type="KEGG" id="tps:THAPSDRAFT_4338"/>
<organism evidence="3 4">
    <name type="scientific">Thalassiosira pseudonana</name>
    <name type="common">Marine diatom</name>
    <name type="synonym">Cyclotella nana</name>
    <dbReference type="NCBI Taxonomy" id="35128"/>
    <lineage>
        <taxon>Eukaryota</taxon>
        <taxon>Sar</taxon>
        <taxon>Stramenopiles</taxon>
        <taxon>Ochrophyta</taxon>
        <taxon>Bacillariophyta</taxon>
        <taxon>Coscinodiscophyceae</taxon>
        <taxon>Thalassiosirophycidae</taxon>
        <taxon>Thalassiosirales</taxon>
        <taxon>Thalassiosiraceae</taxon>
        <taxon>Thalassiosira</taxon>
    </lineage>
</organism>
<evidence type="ECO:0000313" key="3">
    <source>
        <dbReference type="EMBL" id="EED93261.1"/>
    </source>
</evidence>
<sequence>MVQGEIRRRKNKTWQDGESSSTDVSRSPTPTSASVHKKLGRDAKSNTAPPLIQRILSGKYDEYAWFVVFLTALVYFIVTRSGGGLNNNRGGLLSSLSKPYEVVVSSVNGGGSDEDEELVKSIFYIAKSKSTQRRLSGDGTTSFNSLTLAPNCRLEIILSSPSDVYHKTSAANGGDDLSGECTTPTIPLQPFLSHLLSSTWVHDAELGRGYLLLADAGRSGRIWRWEVGGGPITIGRSLYMERSGCRSGLWVDDAYDSRCPENLFGRTTAVKQRKLEAQSACSNSEGDIKTTSLPPLLGSASLAVEVTRSSERASCGKNIVISEWGERRIIRVEGETGARTPLVTLVPETSQSDAPMRRVYRPQHLTYTPFGDLLFSDSYESSRNHGRVGTVYRLREAVHVKPITVDQSRDAHGWTGTAGDSDIDENKLEIVFQTSGWVDGMTLGGSDFSTLYISVVVPAGSDVTSFGDWTKTIYKLTLNADDDDDEEDCTDSEDDIMPGETTTLYSVSSNECQNQDIIFSNPVSFLGSKLTLDEKGTLYTVACPASVILLSKDDGRVVGNMSLNQLAQSTNTPTPNTSFNEVTSINFGEDGYLYMSTPNTLMRIKSRVKGASMPTNLVVPPPLK</sequence>
<accession>B8BZ01</accession>
<evidence type="ECO:0000313" key="4">
    <source>
        <dbReference type="Proteomes" id="UP000001449"/>
    </source>
</evidence>
<dbReference type="HOGENOM" id="CLU_438404_0_0_1"/>
<gene>
    <name evidence="3" type="ORF">THAPSDRAFT_4338</name>
</gene>
<dbReference type="Proteomes" id="UP000001449">
    <property type="component" value="Chromosome 4"/>
</dbReference>